<organism evidence="3 4">
    <name type="scientific">Nocardioides marmorisolisilvae</name>
    <dbReference type="NCBI Taxonomy" id="1542737"/>
    <lineage>
        <taxon>Bacteria</taxon>
        <taxon>Bacillati</taxon>
        <taxon>Actinomycetota</taxon>
        <taxon>Actinomycetes</taxon>
        <taxon>Propionibacteriales</taxon>
        <taxon>Nocardioidaceae</taxon>
        <taxon>Nocardioides</taxon>
    </lineage>
</organism>
<comment type="caution">
    <text evidence="3">The sequence shown here is derived from an EMBL/GenBank/DDBJ whole genome shotgun (WGS) entry which is preliminary data.</text>
</comment>
<name>A0A3N0DX15_9ACTN</name>
<evidence type="ECO:0000313" key="4">
    <source>
        <dbReference type="Proteomes" id="UP000277094"/>
    </source>
</evidence>
<dbReference type="OrthoDB" id="9774199at2"/>
<dbReference type="PANTHER" id="PTHR12126:SF11">
    <property type="entry name" value="NADH DEHYDROGENASE [UBIQUINONE] 1 ALPHA SUBCOMPLEX SUBUNIT 9, MITOCHONDRIAL"/>
    <property type="match status" value="1"/>
</dbReference>
<dbReference type="AlphaFoldDB" id="A0A3N0DX15"/>
<gene>
    <name evidence="3" type="ORF">EFL95_14775</name>
</gene>
<accession>A0A3N0DX15</accession>
<proteinExistence type="predicted"/>
<evidence type="ECO:0000313" key="3">
    <source>
        <dbReference type="EMBL" id="RNL80164.1"/>
    </source>
</evidence>
<keyword evidence="4" id="KW-1185">Reference proteome</keyword>
<protein>
    <submittedName>
        <fullName evidence="3">NAD-dependent epimerase/dehydratase family protein</fullName>
    </submittedName>
</protein>
<dbReference type="Gene3D" id="3.40.50.720">
    <property type="entry name" value="NAD(P)-binding Rossmann-like Domain"/>
    <property type="match status" value="1"/>
</dbReference>
<evidence type="ECO:0000256" key="1">
    <source>
        <dbReference type="SAM" id="MobiDB-lite"/>
    </source>
</evidence>
<evidence type="ECO:0000259" key="2">
    <source>
        <dbReference type="Pfam" id="PF13460"/>
    </source>
</evidence>
<sequence length="349" mass="37219">MQPRIGTSRTRTSTPGPGAPSTQAPGSHRWPGCSRCRAVRLWRAPRSPVPENVAGPVLVAGGSGFVGRRLVAALDEAGREIRVLTRRPGNHRGPGTAVHGDVTDPGTLAEPLEGCSSAYYLVHSLGSADFESRDAEAAATFGKQAAAAGVGQIVYLGGLGDDADDLSAHLRSRREVEHLLGEAGVPVTVLRAGIVVGHGGISWEITRQLVEHLPAMVTPRWVRTRTQPIAVADVVRYLVGVLDNPDAVGRTFEIGGPDVLAYADMLKRVAAIEERTLPILPVPLLTPGLSSRWLAFVTDVDTRTGRNLVDSMTNTVVVNDPSIREVVPFPPMSYDDAVRVALAERRGER</sequence>
<dbReference type="GO" id="GO:0044877">
    <property type="term" value="F:protein-containing complex binding"/>
    <property type="evidence" value="ECO:0007669"/>
    <property type="project" value="TreeGrafter"/>
</dbReference>
<dbReference type="InterPro" id="IPR036291">
    <property type="entry name" value="NAD(P)-bd_dom_sf"/>
</dbReference>
<dbReference type="PANTHER" id="PTHR12126">
    <property type="entry name" value="NADH-UBIQUINONE OXIDOREDUCTASE 39 KDA SUBUNIT-RELATED"/>
    <property type="match status" value="1"/>
</dbReference>
<feature type="compositionally biased region" description="Polar residues" evidence="1">
    <location>
        <begin position="1"/>
        <end position="25"/>
    </location>
</feature>
<dbReference type="InterPro" id="IPR051207">
    <property type="entry name" value="ComplexI_NDUFA9_subunit"/>
</dbReference>
<dbReference type="SUPFAM" id="SSF51735">
    <property type="entry name" value="NAD(P)-binding Rossmann-fold domains"/>
    <property type="match status" value="1"/>
</dbReference>
<dbReference type="InterPro" id="IPR016040">
    <property type="entry name" value="NAD(P)-bd_dom"/>
</dbReference>
<dbReference type="EMBL" id="RJSG01000002">
    <property type="protein sequence ID" value="RNL80164.1"/>
    <property type="molecule type" value="Genomic_DNA"/>
</dbReference>
<feature type="region of interest" description="Disordered" evidence="1">
    <location>
        <begin position="1"/>
        <end position="31"/>
    </location>
</feature>
<feature type="domain" description="NAD(P)-binding" evidence="2">
    <location>
        <begin position="61"/>
        <end position="208"/>
    </location>
</feature>
<dbReference type="Pfam" id="PF13460">
    <property type="entry name" value="NAD_binding_10"/>
    <property type="match status" value="1"/>
</dbReference>
<dbReference type="Proteomes" id="UP000277094">
    <property type="component" value="Unassembled WGS sequence"/>
</dbReference>
<reference evidence="3 4" key="1">
    <citation type="submission" date="2018-11" db="EMBL/GenBank/DDBJ databases">
        <authorList>
            <person name="Li F."/>
        </authorList>
    </citation>
    <scope>NUCLEOTIDE SEQUENCE [LARGE SCALE GENOMIC DNA]</scope>
    <source>
        <strain evidence="3 4">KIS18-7</strain>
    </source>
</reference>